<keyword evidence="2" id="KW-0472">Membrane</keyword>
<dbReference type="GO" id="GO:0005634">
    <property type="term" value="C:nucleus"/>
    <property type="evidence" value="ECO:0007669"/>
    <property type="project" value="TreeGrafter"/>
</dbReference>
<feature type="region of interest" description="Disordered" evidence="1">
    <location>
        <begin position="378"/>
        <end position="400"/>
    </location>
</feature>
<dbReference type="PANTHER" id="PTHR36562:SF5">
    <property type="entry name" value="SERINE_ARGININE REPETITIVE MATRIX 2"/>
    <property type="match status" value="1"/>
</dbReference>
<feature type="compositionally biased region" description="Low complexity" evidence="1">
    <location>
        <begin position="21"/>
        <end position="83"/>
    </location>
</feature>
<dbReference type="EMBL" id="MN738798">
    <property type="protein sequence ID" value="QHT37540.1"/>
    <property type="molecule type" value="Genomic_DNA"/>
</dbReference>
<dbReference type="AlphaFoldDB" id="A0A6C0FCC7"/>
<feature type="compositionally biased region" description="Low complexity" evidence="1">
    <location>
        <begin position="378"/>
        <end position="392"/>
    </location>
</feature>
<feature type="region of interest" description="Disordered" evidence="1">
    <location>
        <begin position="1"/>
        <end position="117"/>
    </location>
</feature>
<dbReference type="PANTHER" id="PTHR36562">
    <property type="entry name" value="SERINE/ARGININE REPETITIVE MATRIX 2"/>
    <property type="match status" value="1"/>
</dbReference>
<keyword evidence="2" id="KW-1133">Transmembrane helix</keyword>
<evidence type="ECO:0000256" key="2">
    <source>
        <dbReference type="SAM" id="Phobius"/>
    </source>
</evidence>
<reference evidence="3" key="1">
    <citation type="journal article" date="2020" name="Nature">
        <title>Giant virus diversity and host interactions through global metagenomics.</title>
        <authorList>
            <person name="Schulz F."/>
            <person name="Roux S."/>
            <person name="Paez-Espino D."/>
            <person name="Jungbluth S."/>
            <person name="Walsh D.A."/>
            <person name="Denef V.J."/>
            <person name="McMahon K.D."/>
            <person name="Konstantinidis K.T."/>
            <person name="Eloe-Fadrosh E.A."/>
            <person name="Kyrpides N.C."/>
            <person name="Woyke T."/>
        </authorList>
    </citation>
    <scope>NUCLEOTIDE SEQUENCE</scope>
    <source>
        <strain evidence="3">GVMAG-S-ERX555997-44</strain>
    </source>
</reference>
<keyword evidence="2" id="KW-0812">Transmembrane</keyword>
<accession>A0A6C0FCC7</accession>
<protein>
    <submittedName>
        <fullName evidence="3">Uncharacterized protein</fullName>
    </submittedName>
</protein>
<dbReference type="InterPro" id="IPR051372">
    <property type="entry name" value="CWC21"/>
</dbReference>
<organism evidence="3">
    <name type="scientific">viral metagenome</name>
    <dbReference type="NCBI Taxonomy" id="1070528"/>
    <lineage>
        <taxon>unclassified sequences</taxon>
        <taxon>metagenomes</taxon>
        <taxon>organismal metagenomes</taxon>
    </lineage>
</organism>
<feature type="compositionally biased region" description="Basic residues" evidence="1">
    <location>
        <begin position="84"/>
        <end position="114"/>
    </location>
</feature>
<evidence type="ECO:0000256" key="1">
    <source>
        <dbReference type="SAM" id="MobiDB-lite"/>
    </source>
</evidence>
<name>A0A6C0FCC7_9ZZZZ</name>
<feature type="transmembrane region" description="Helical" evidence="2">
    <location>
        <begin position="239"/>
        <end position="257"/>
    </location>
</feature>
<evidence type="ECO:0000313" key="3">
    <source>
        <dbReference type="EMBL" id="QHT37540.1"/>
    </source>
</evidence>
<sequence>MPLGNKNSNSSTSGKKKRRSSTNSSRSSGSTRSSSRSSGSTRSSSRSSGSTRSGSTRSSSRSSGSTRSSSRSSGSTRSTATRRNSTRRVSRQRKKNKKKKKKKKSVKRSRKRTNSGRFEQFLNKIRNNSIPGVKKLMESLKKIQRTKPIREKVNEYKKKYHPKFMSYLIYEDYIKNKKKKKHEKMEEMSKKMTMSDFIERLKKDVNDEDFIKQCKAMSEQAKGNKGGGQRGGGWITAKFFVTFINITMGISAIYILYTGSAAQTTMQAGFTALLTGNCNTFGEGAFRYLGFGNPVCDAYGAALTNVLLAVTGNPTAIAKITGFMVVMMKTPKWAPRMHCAIMKKVATIFVIGGVIDEGEIEAIENMYSRFPPLMSGRTTGRITGRRSGSTSGPDIDIVDE</sequence>
<proteinExistence type="predicted"/>